<reference evidence="2 3" key="1">
    <citation type="journal article" date="2019" name="PLoS Biol.">
        <title>Sex chromosomes control vertical transmission of feminizing Wolbachia symbionts in an isopod.</title>
        <authorList>
            <person name="Becking T."/>
            <person name="Chebbi M.A."/>
            <person name="Giraud I."/>
            <person name="Moumen B."/>
            <person name="Laverre T."/>
            <person name="Caubet Y."/>
            <person name="Peccoud J."/>
            <person name="Gilbert C."/>
            <person name="Cordaux R."/>
        </authorList>
    </citation>
    <scope>NUCLEOTIDE SEQUENCE [LARGE SCALE GENOMIC DNA]</scope>
    <source>
        <strain evidence="2">ANa2</strain>
        <tissue evidence="2">Whole body excluding digestive tract and cuticle</tissue>
    </source>
</reference>
<dbReference type="GO" id="GO:0031267">
    <property type="term" value="F:small GTPase binding"/>
    <property type="evidence" value="ECO:0007669"/>
    <property type="project" value="InterPro"/>
</dbReference>
<dbReference type="SMART" id="SM01140">
    <property type="entry name" value="Drf_GBD"/>
    <property type="match status" value="1"/>
</dbReference>
<dbReference type="InterPro" id="IPR011989">
    <property type="entry name" value="ARM-like"/>
</dbReference>
<gene>
    <name evidence="2" type="ORF">Anas_00141</name>
</gene>
<dbReference type="InterPro" id="IPR016024">
    <property type="entry name" value="ARM-type_fold"/>
</dbReference>
<organism evidence="2 3">
    <name type="scientific">Armadillidium nasatum</name>
    <dbReference type="NCBI Taxonomy" id="96803"/>
    <lineage>
        <taxon>Eukaryota</taxon>
        <taxon>Metazoa</taxon>
        <taxon>Ecdysozoa</taxon>
        <taxon>Arthropoda</taxon>
        <taxon>Crustacea</taxon>
        <taxon>Multicrustacea</taxon>
        <taxon>Malacostraca</taxon>
        <taxon>Eumalacostraca</taxon>
        <taxon>Peracarida</taxon>
        <taxon>Isopoda</taxon>
        <taxon>Oniscidea</taxon>
        <taxon>Crinocheta</taxon>
        <taxon>Armadillidiidae</taxon>
        <taxon>Armadillidium</taxon>
    </lineage>
</organism>
<dbReference type="EMBL" id="SEYY01020087">
    <property type="protein sequence ID" value="KAB7497602.1"/>
    <property type="molecule type" value="Genomic_DNA"/>
</dbReference>
<dbReference type="InterPro" id="IPR010473">
    <property type="entry name" value="GTPase-bd"/>
</dbReference>
<accession>A0A5N5SUA9</accession>
<name>A0A5N5SUA9_9CRUS</name>
<sequence length="280" mass="31483">MQFVNFGTPDHGPTCPEEGVKLCLCIEFSKLSAYDSSIIEFKNFFERIFQTNLSKVREGAQERAASVGDHLRQSFTNCCSSLHPNQRRKSDMKRTDWWSSCICLRGAEAPKIEHFPEDAPTLVQIQPPPSLPLGDKLDPEELQQKVTELLDELDLTVSQKNGILNFPPEKQLQLLYSHTMQSSSQKLERPEAYIAKLQEFASLRQPADEYQFTSWLKYTNGLKTALATHSNTFIGEFVEAGGLASLLSFLEAMDESSKEGSMHTNLVACVKALMNNSKNI</sequence>
<comment type="caution">
    <text evidence="2">The sequence shown here is derived from an EMBL/GenBank/DDBJ whole genome shotgun (WGS) entry which is preliminary data.</text>
</comment>
<protein>
    <recommendedName>
        <fullName evidence="1">Formin GTPase-binding domain-containing protein</fullName>
    </recommendedName>
</protein>
<evidence type="ECO:0000313" key="3">
    <source>
        <dbReference type="Proteomes" id="UP000326759"/>
    </source>
</evidence>
<dbReference type="Pfam" id="PF06371">
    <property type="entry name" value="Drf_GBD"/>
    <property type="match status" value="1"/>
</dbReference>
<evidence type="ECO:0000259" key="1">
    <source>
        <dbReference type="SMART" id="SM01140"/>
    </source>
</evidence>
<dbReference type="Proteomes" id="UP000326759">
    <property type="component" value="Unassembled WGS sequence"/>
</dbReference>
<dbReference type="GO" id="GO:0030036">
    <property type="term" value="P:actin cytoskeleton organization"/>
    <property type="evidence" value="ECO:0007669"/>
    <property type="project" value="InterPro"/>
</dbReference>
<dbReference type="SUPFAM" id="SSF48371">
    <property type="entry name" value="ARM repeat"/>
    <property type="match status" value="1"/>
</dbReference>
<dbReference type="Gene3D" id="1.25.10.10">
    <property type="entry name" value="Leucine-rich Repeat Variant"/>
    <property type="match status" value="1"/>
</dbReference>
<keyword evidence="3" id="KW-1185">Reference proteome</keyword>
<evidence type="ECO:0000313" key="2">
    <source>
        <dbReference type="EMBL" id="KAB7497602.1"/>
    </source>
</evidence>
<dbReference type="AlphaFoldDB" id="A0A5N5SUA9"/>
<dbReference type="GO" id="GO:0003779">
    <property type="term" value="F:actin binding"/>
    <property type="evidence" value="ECO:0007669"/>
    <property type="project" value="InterPro"/>
</dbReference>
<proteinExistence type="predicted"/>
<feature type="domain" description="Formin GTPase-binding" evidence="1">
    <location>
        <begin position="133"/>
        <end position="280"/>
    </location>
</feature>
<dbReference type="OrthoDB" id="1104827at2759"/>